<protein>
    <submittedName>
        <fullName evidence="1">Uncharacterized protein</fullName>
    </submittedName>
</protein>
<dbReference type="RefSeq" id="WP_091245067.1">
    <property type="nucleotide sequence ID" value="NZ_FMCU01000005.1"/>
</dbReference>
<accession>A0A1C4Y541</accession>
<organism evidence="1 2">
    <name type="scientific">Micromonospora matsumotoense</name>
    <dbReference type="NCBI Taxonomy" id="121616"/>
    <lineage>
        <taxon>Bacteria</taxon>
        <taxon>Bacillati</taxon>
        <taxon>Actinomycetota</taxon>
        <taxon>Actinomycetes</taxon>
        <taxon>Micromonosporales</taxon>
        <taxon>Micromonosporaceae</taxon>
        <taxon>Micromonospora</taxon>
    </lineage>
</organism>
<dbReference type="STRING" id="121616.GA0070216_105379"/>
<dbReference type="AlphaFoldDB" id="A0A1C4Y541"/>
<proteinExistence type="predicted"/>
<dbReference type="OrthoDB" id="9182727at2"/>
<reference evidence="2" key="1">
    <citation type="submission" date="2016-06" db="EMBL/GenBank/DDBJ databases">
        <authorList>
            <person name="Varghese N."/>
            <person name="Submissions Spin"/>
        </authorList>
    </citation>
    <scope>NUCLEOTIDE SEQUENCE [LARGE SCALE GENOMIC DNA]</scope>
    <source>
        <strain evidence="2">DSM 44100</strain>
    </source>
</reference>
<dbReference type="Proteomes" id="UP000198797">
    <property type="component" value="Unassembled WGS sequence"/>
</dbReference>
<name>A0A1C4Y541_9ACTN</name>
<sequence length="198" mass="22236">MPNNQHVPTSVRDEVAKILYAEADALDWERLTPQFKTGQYNQWAEDPRIGGLLARFIPNPIGWIKEVPLKEYARALENMGRFASFTTLHYAAPGDFVGPTFGRQWEYVPDSLADKPAHCLATDGVTIRYICWGPPGQCKELLWAAVTAGLEHSGTPGIALSVRSDAEIDPSLQRKHKRIGERCGIEIKYVVRPLRQRP</sequence>
<evidence type="ECO:0000313" key="2">
    <source>
        <dbReference type="Proteomes" id="UP000198797"/>
    </source>
</evidence>
<dbReference type="EMBL" id="FMCU01000005">
    <property type="protein sequence ID" value="SCF15800.1"/>
    <property type="molecule type" value="Genomic_DNA"/>
</dbReference>
<evidence type="ECO:0000313" key="1">
    <source>
        <dbReference type="EMBL" id="SCF15800.1"/>
    </source>
</evidence>
<gene>
    <name evidence="1" type="ORF">GA0070216_105379</name>
</gene>
<keyword evidence="2" id="KW-1185">Reference proteome</keyword>